<organism evidence="1 2">
    <name type="scientific">Paraglaciecola psychrophila 170</name>
    <dbReference type="NCBI Taxonomy" id="1129794"/>
    <lineage>
        <taxon>Bacteria</taxon>
        <taxon>Pseudomonadati</taxon>
        <taxon>Pseudomonadota</taxon>
        <taxon>Gammaproteobacteria</taxon>
        <taxon>Alteromonadales</taxon>
        <taxon>Alteromonadaceae</taxon>
        <taxon>Paraglaciecola</taxon>
    </lineage>
</organism>
<sequence length="69" mass="7769">MVESVAEVITAVGEGGSPFLKPYFRQLDIPKRLVGRLPRNNLSQIAWGSQSIDIEYVCYLEQVKLGQFL</sequence>
<evidence type="ECO:0000313" key="2">
    <source>
        <dbReference type="Proteomes" id="UP000011864"/>
    </source>
</evidence>
<proteinExistence type="predicted"/>
<dbReference type="PATRIC" id="fig|1129794.4.peg.351"/>
<evidence type="ECO:0000313" key="1">
    <source>
        <dbReference type="EMBL" id="AGH42465.1"/>
    </source>
</evidence>
<reference evidence="1 2" key="1">
    <citation type="journal article" date="2013" name="Genome Announc.">
        <title>Complete Genome Sequence of Glaciecola psychrophila Strain 170T.</title>
        <authorList>
            <person name="Yin J."/>
            <person name="Chen J."/>
            <person name="Liu G."/>
            <person name="Yu Y."/>
            <person name="Song L."/>
            <person name="Wang X."/>
            <person name="Qu X."/>
        </authorList>
    </citation>
    <scope>NUCLEOTIDE SEQUENCE [LARGE SCALE GENOMIC DNA]</scope>
    <source>
        <strain evidence="1 2">170</strain>
    </source>
</reference>
<dbReference type="RefSeq" id="WP_007637883.1">
    <property type="nucleotide sequence ID" value="NC_020514.1"/>
</dbReference>
<name>K6ZNT1_9ALTE</name>
<gene>
    <name evidence="1" type="ORF">C427_0355</name>
</gene>
<dbReference type="AlphaFoldDB" id="K6ZNT1"/>
<protein>
    <submittedName>
        <fullName evidence="1">Uncharacterized protein</fullName>
    </submittedName>
</protein>
<keyword evidence="2" id="KW-1185">Reference proteome</keyword>
<dbReference type="Proteomes" id="UP000011864">
    <property type="component" value="Chromosome"/>
</dbReference>
<dbReference type="KEGG" id="gps:C427_0355"/>
<accession>K6ZNT1</accession>
<dbReference type="EMBL" id="CP003837">
    <property type="protein sequence ID" value="AGH42465.1"/>
    <property type="molecule type" value="Genomic_DNA"/>
</dbReference>
<dbReference type="HOGENOM" id="CLU_2772181_0_0_6"/>